<dbReference type="AlphaFoldDB" id="A0A9J6BMR2"/>
<sequence length="440" mass="52883">MEEISKTTILQPLTLIQKSTDNSKEPEEDICVCLFCEHTEKNEKDNKKILSHIFYAHRLIISDAHEIADLKEYLAYWKEQFKAQTIEEFCTTMLLKQLPDGTKTENDEKYYLLADIVPRDKEIRIKLQKKLIEKALERHQFERSDKNFIRGCLFCRQQIPTTRYDYIEHLYSKHFLQLGRPENLVFVDELIDFIEEKLEAKICIYCEKIFKDRATLKEHMRKKGHKKINPDIKAYDRFFMINYKIKEDSSAQVSERKLPFIQKRNSEEDEEKVIFCNDDQEWSEWNEKENEILIICLFCSHKSENFDAILSHMQEVHKFNYEQVTVNFNFYQKVKLINYIRRKIHLKQCLSCEENFENHEMLLNHLNNENHLVCDLKSFDKPEFFFPTFEDDTFLCHLDSFNDEEDEMSEDSFGPVVSEDRNLTINEDAEMLSREKFIEI</sequence>
<evidence type="ECO:0000256" key="1">
    <source>
        <dbReference type="ARBA" id="ARBA00022723"/>
    </source>
</evidence>
<dbReference type="PROSITE" id="PS50157">
    <property type="entry name" value="ZINC_FINGER_C2H2_2"/>
    <property type="match status" value="1"/>
</dbReference>
<dbReference type="Pfam" id="PF12756">
    <property type="entry name" value="zf-C2H2_2"/>
    <property type="match status" value="3"/>
</dbReference>
<keyword evidence="2 5" id="KW-0863">Zinc-finger</keyword>
<dbReference type="InterPro" id="IPR036236">
    <property type="entry name" value="Znf_C2H2_sf"/>
</dbReference>
<dbReference type="SUPFAM" id="SSF57667">
    <property type="entry name" value="beta-beta-alpha zinc fingers"/>
    <property type="match status" value="2"/>
</dbReference>
<protein>
    <recommendedName>
        <fullName evidence="6">C2H2-type domain-containing protein</fullName>
    </recommendedName>
</protein>
<dbReference type="EMBL" id="JADBJN010000003">
    <property type="protein sequence ID" value="KAG5671008.1"/>
    <property type="molecule type" value="Genomic_DNA"/>
</dbReference>
<organism evidence="7 8">
    <name type="scientific">Polypedilum vanderplanki</name>
    <name type="common">Sleeping chironomid midge</name>
    <dbReference type="NCBI Taxonomy" id="319348"/>
    <lineage>
        <taxon>Eukaryota</taxon>
        <taxon>Metazoa</taxon>
        <taxon>Ecdysozoa</taxon>
        <taxon>Arthropoda</taxon>
        <taxon>Hexapoda</taxon>
        <taxon>Insecta</taxon>
        <taxon>Pterygota</taxon>
        <taxon>Neoptera</taxon>
        <taxon>Endopterygota</taxon>
        <taxon>Diptera</taxon>
        <taxon>Nematocera</taxon>
        <taxon>Chironomoidea</taxon>
        <taxon>Chironomidae</taxon>
        <taxon>Chironominae</taxon>
        <taxon>Polypedilum</taxon>
        <taxon>Polypedilum</taxon>
    </lineage>
</organism>
<feature type="domain" description="C2H2-type" evidence="6">
    <location>
        <begin position="201"/>
        <end position="230"/>
    </location>
</feature>
<evidence type="ECO:0000256" key="5">
    <source>
        <dbReference type="PROSITE-ProRule" id="PRU00042"/>
    </source>
</evidence>
<evidence type="ECO:0000256" key="2">
    <source>
        <dbReference type="ARBA" id="ARBA00022771"/>
    </source>
</evidence>
<evidence type="ECO:0000256" key="3">
    <source>
        <dbReference type="ARBA" id="ARBA00022833"/>
    </source>
</evidence>
<dbReference type="InterPro" id="IPR041661">
    <property type="entry name" value="ZN622/Rei1/Reh1_Znf-C2H2"/>
</dbReference>
<evidence type="ECO:0000313" key="7">
    <source>
        <dbReference type="EMBL" id="KAG5671008.1"/>
    </source>
</evidence>
<evidence type="ECO:0000256" key="4">
    <source>
        <dbReference type="ARBA" id="ARBA00034119"/>
    </source>
</evidence>
<evidence type="ECO:0000313" key="8">
    <source>
        <dbReference type="Proteomes" id="UP001107558"/>
    </source>
</evidence>
<dbReference type="InterPro" id="IPR040048">
    <property type="entry name" value="ZNF277"/>
</dbReference>
<accession>A0A9J6BMR2</accession>
<dbReference type="PANTHER" id="PTHR13267:SF3">
    <property type="entry name" value="ZINC FINGER PROTEIN 277"/>
    <property type="match status" value="1"/>
</dbReference>
<proteinExistence type="inferred from homology"/>
<dbReference type="PANTHER" id="PTHR13267">
    <property type="entry name" value="ZINC FINGER PROTEIN 277"/>
    <property type="match status" value="1"/>
</dbReference>
<comment type="similarity">
    <text evidence="4">Belongs to the ZNF277 family.</text>
</comment>
<keyword evidence="1" id="KW-0479">Metal-binding</keyword>
<comment type="caution">
    <text evidence="7">The sequence shown here is derived from an EMBL/GenBank/DDBJ whole genome shotgun (WGS) entry which is preliminary data.</text>
</comment>
<dbReference type="GO" id="GO:0008270">
    <property type="term" value="F:zinc ion binding"/>
    <property type="evidence" value="ECO:0007669"/>
    <property type="project" value="UniProtKB-KW"/>
</dbReference>
<keyword evidence="3" id="KW-0862">Zinc</keyword>
<evidence type="ECO:0000259" key="6">
    <source>
        <dbReference type="PROSITE" id="PS50157"/>
    </source>
</evidence>
<gene>
    <name evidence="7" type="ORF">PVAND_001232</name>
</gene>
<reference evidence="7" key="1">
    <citation type="submission" date="2021-03" db="EMBL/GenBank/DDBJ databases">
        <title>Chromosome level genome of the anhydrobiotic midge Polypedilum vanderplanki.</title>
        <authorList>
            <person name="Yoshida Y."/>
            <person name="Kikawada T."/>
            <person name="Gusev O."/>
        </authorList>
    </citation>
    <scope>NUCLEOTIDE SEQUENCE</scope>
    <source>
        <strain evidence="7">NIAS01</strain>
        <tissue evidence="7">Whole body or cell culture</tissue>
    </source>
</reference>
<name>A0A9J6BMR2_POLVA</name>
<dbReference type="SMART" id="SM00355">
    <property type="entry name" value="ZnF_C2H2"/>
    <property type="match status" value="4"/>
</dbReference>
<keyword evidence="8" id="KW-1185">Reference proteome</keyword>
<dbReference type="OrthoDB" id="278606at2759"/>
<dbReference type="Proteomes" id="UP001107558">
    <property type="component" value="Chromosome 3"/>
</dbReference>
<dbReference type="PROSITE" id="PS00028">
    <property type="entry name" value="ZINC_FINGER_C2H2_1"/>
    <property type="match status" value="2"/>
</dbReference>
<dbReference type="InterPro" id="IPR013087">
    <property type="entry name" value="Znf_C2H2_type"/>
</dbReference>